<evidence type="ECO:0008006" key="4">
    <source>
        <dbReference type="Google" id="ProtNLM"/>
    </source>
</evidence>
<feature type="region of interest" description="Disordered" evidence="1">
    <location>
        <begin position="263"/>
        <end position="286"/>
    </location>
</feature>
<gene>
    <name evidence="2" type="ORF">F53441_13579</name>
</gene>
<comment type="caution">
    <text evidence="2">The sequence shown here is derived from an EMBL/GenBank/DDBJ whole genome shotgun (WGS) entry which is preliminary data.</text>
</comment>
<dbReference type="OrthoDB" id="2341546at2759"/>
<evidence type="ECO:0000313" key="3">
    <source>
        <dbReference type="Proteomes" id="UP000605986"/>
    </source>
</evidence>
<evidence type="ECO:0000256" key="1">
    <source>
        <dbReference type="SAM" id="MobiDB-lite"/>
    </source>
</evidence>
<name>A0A8H4JLX9_9HYPO</name>
<reference evidence="2" key="1">
    <citation type="submission" date="2020-01" db="EMBL/GenBank/DDBJ databases">
        <title>Identification and distribution of gene clusters putatively required for synthesis of sphingolipid metabolism inhibitors in phylogenetically diverse species of the filamentous fungus Fusarium.</title>
        <authorList>
            <person name="Kim H.-S."/>
            <person name="Busman M."/>
            <person name="Brown D.W."/>
            <person name="Divon H."/>
            <person name="Uhlig S."/>
            <person name="Proctor R.H."/>
        </authorList>
    </citation>
    <scope>NUCLEOTIDE SEQUENCE</scope>
    <source>
        <strain evidence="2">NRRL 53441</strain>
    </source>
</reference>
<organism evidence="2 3">
    <name type="scientific">Fusarium austroafricanum</name>
    <dbReference type="NCBI Taxonomy" id="2364996"/>
    <lineage>
        <taxon>Eukaryota</taxon>
        <taxon>Fungi</taxon>
        <taxon>Dikarya</taxon>
        <taxon>Ascomycota</taxon>
        <taxon>Pezizomycotina</taxon>
        <taxon>Sordariomycetes</taxon>
        <taxon>Hypocreomycetidae</taxon>
        <taxon>Hypocreales</taxon>
        <taxon>Nectriaceae</taxon>
        <taxon>Fusarium</taxon>
        <taxon>Fusarium concolor species complex</taxon>
    </lineage>
</organism>
<proteinExistence type="predicted"/>
<dbReference type="Proteomes" id="UP000605986">
    <property type="component" value="Unassembled WGS sequence"/>
</dbReference>
<sequence>MDRISTGNGHPPPFLQYNDTKCKDVIKDTLVPELLTFIELQKFSNRLHTAMAAHISSNNGVSEAVVRTWEDEFELLRPLVTRVETDFSRFIMLVAQLEVQAYYYVSPPDQRPNFALNTRRTYNTSQNIINIALTLESTSQLLTHCTHWIYRAIVDASCILLSTLHSSAAPPHLSSSDAETVAAQVLSLLRSCSVRDNDLPTRGSVILETFWSVRHVLPKWDIPVGAWPDRIGAATSYWCLTRFKDALQEAKGITDGAQRGLDAFRNNSNNNHDNNVTNADINGQDQSMDTVIDPLQGIDWSMILDDFGWIGDGPVFLGPA</sequence>
<dbReference type="AlphaFoldDB" id="A0A8H4JLX9"/>
<dbReference type="EMBL" id="JAADJG010000868">
    <property type="protein sequence ID" value="KAF4435157.1"/>
    <property type="molecule type" value="Genomic_DNA"/>
</dbReference>
<keyword evidence="3" id="KW-1185">Reference proteome</keyword>
<feature type="compositionally biased region" description="Low complexity" evidence="1">
    <location>
        <begin position="266"/>
        <end position="282"/>
    </location>
</feature>
<evidence type="ECO:0000313" key="2">
    <source>
        <dbReference type="EMBL" id="KAF4435157.1"/>
    </source>
</evidence>
<accession>A0A8H4JLX9</accession>
<protein>
    <recommendedName>
        <fullName evidence="4">Transcription factor domain-containing protein</fullName>
    </recommendedName>
</protein>